<dbReference type="STRING" id="97972.A0A2V1DLI1"/>
<accession>A0A2V1DLI1</accession>
<dbReference type="GO" id="GO:0009277">
    <property type="term" value="C:fungal-type cell wall"/>
    <property type="evidence" value="ECO:0007669"/>
    <property type="project" value="TreeGrafter"/>
</dbReference>
<evidence type="ECO:0000259" key="1">
    <source>
        <dbReference type="Pfam" id="PF11790"/>
    </source>
</evidence>
<dbReference type="InterPro" id="IPR024655">
    <property type="entry name" value="Asl1_glyco_hydro_catalytic"/>
</dbReference>
<proteinExistence type="predicted"/>
<evidence type="ECO:0000313" key="3">
    <source>
        <dbReference type="Proteomes" id="UP000244855"/>
    </source>
</evidence>
<dbReference type="EMBL" id="KZ805400">
    <property type="protein sequence ID" value="PVH99036.1"/>
    <property type="molecule type" value="Genomic_DNA"/>
</dbReference>
<dbReference type="PANTHER" id="PTHR34154">
    <property type="entry name" value="ALKALI-SENSITIVE LINKAGE PROTEIN 1"/>
    <property type="match status" value="1"/>
</dbReference>
<sequence length="239" mass="25566">GGKRGLVYKWDGAADCKSFASKLKAGFAWNWEADPRGDIGGTPFIPTLRTLANAGDWSSKVDAAIKAGSKVVFGFNEPDKPDQANLGVAAACDAWTKYMNPIASKHPDVNIVGPSVSSDVAKGTGLDWLSQFKSQCPGAIYHSSNIHWYGYGNAGFDDFKAHVDKAISQFGKVWVTEFGLHGQSQAASKAFLEKALPYLDSNPDCLGYSYFAVGNFDPAFNMLGTGSSLTETGKVYVAQ</sequence>
<dbReference type="Proteomes" id="UP000244855">
    <property type="component" value="Unassembled WGS sequence"/>
</dbReference>
<dbReference type="Gene3D" id="3.20.20.80">
    <property type="entry name" value="Glycosidases"/>
    <property type="match status" value="1"/>
</dbReference>
<dbReference type="GO" id="GO:0071966">
    <property type="term" value="P:fungal-type cell wall polysaccharide metabolic process"/>
    <property type="evidence" value="ECO:0007669"/>
    <property type="project" value="TreeGrafter"/>
</dbReference>
<name>A0A2V1DLI1_9PLEO</name>
<keyword evidence="3" id="KW-1185">Reference proteome</keyword>
<dbReference type="Pfam" id="PF11790">
    <property type="entry name" value="Glyco_hydro_cc"/>
    <property type="match status" value="1"/>
</dbReference>
<evidence type="ECO:0000313" key="2">
    <source>
        <dbReference type="EMBL" id="PVH99036.1"/>
    </source>
</evidence>
<gene>
    <name evidence="2" type="ORF">DM02DRAFT_529890</name>
</gene>
<dbReference type="GO" id="GO:0016787">
    <property type="term" value="F:hydrolase activity"/>
    <property type="evidence" value="ECO:0007669"/>
    <property type="project" value="UniProtKB-KW"/>
</dbReference>
<feature type="non-terminal residue" evidence="2">
    <location>
        <position position="1"/>
    </location>
</feature>
<feature type="domain" description="Asl1-like glycosyl hydrolase catalytic" evidence="1">
    <location>
        <begin position="5"/>
        <end position="236"/>
    </location>
</feature>
<dbReference type="PANTHER" id="PTHR34154:SF13">
    <property type="entry name" value="ASL1-LIKE GLYCOSYL HYDROLASE CATALYTIC DOMAIN-CONTAINING PROTEIN"/>
    <property type="match status" value="1"/>
</dbReference>
<dbReference type="InterPro" id="IPR017853">
    <property type="entry name" value="GH"/>
</dbReference>
<keyword evidence="2" id="KW-0378">Hydrolase</keyword>
<organism evidence="2 3">
    <name type="scientific">Periconia macrospinosa</name>
    <dbReference type="NCBI Taxonomy" id="97972"/>
    <lineage>
        <taxon>Eukaryota</taxon>
        <taxon>Fungi</taxon>
        <taxon>Dikarya</taxon>
        <taxon>Ascomycota</taxon>
        <taxon>Pezizomycotina</taxon>
        <taxon>Dothideomycetes</taxon>
        <taxon>Pleosporomycetidae</taxon>
        <taxon>Pleosporales</taxon>
        <taxon>Massarineae</taxon>
        <taxon>Periconiaceae</taxon>
        <taxon>Periconia</taxon>
    </lineage>
</organism>
<protein>
    <submittedName>
        <fullName evidence="2">Glycoside hydrolase family 128 protein</fullName>
    </submittedName>
</protein>
<reference evidence="2 3" key="1">
    <citation type="journal article" date="2018" name="Sci. Rep.">
        <title>Comparative genomics provides insights into the lifestyle and reveals functional heterogeneity of dark septate endophytic fungi.</title>
        <authorList>
            <person name="Knapp D.G."/>
            <person name="Nemeth J.B."/>
            <person name="Barry K."/>
            <person name="Hainaut M."/>
            <person name="Henrissat B."/>
            <person name="Johnson J."/>
            <person name="Kuo A."/>
            <person name="Lim J.H.P."/>
            <person name="Lipzen A."/>
            <person name="Nolan M."/>
            <person name="Ohm R.A."/>
            <person name="Tamas L."/>
            <person name="Grigoriev I.V."/>
            <person name="Spatafora J.W."/>
            <person name="Nagy L.G."/>
            <person name="Kovacs G.M."/>
        </authorList>
    </citation>
    <scope>NUCLEOTIDE SEQUENCE [LARGE SCALE GENOMIC DNA]</scope>
    <source>
        <strain evidence="2 3">DSE2036</strain>
    </source>
</reference>
<dbReference type="InterPro" id="IPR053183">
    <property type="entry name" value="ASL1"/>
</dbReference>
<dbReference type="OrthoDB" id="43654at2759"/>
<dbReference type="AlphaFoldDB" id="A0A2V1DLI1"/>
<dbReference type="SUPFAM" id="SSF51445">
    <property type="entry name" value="(Trans)glycosidases"/>
    <property type="match status" value="1"/>
</dbReference>